<proteinExistence type="predicted"/>
<evidence type="ECO:0000259" key="7">
    <source>
        <dbReference type="PROSITE" id="PS51007"/>
    </source>
</evidence>
<evidence type="ECO:0000256" key="3">
    <source>
        <dbReference type="ARBA" id="ARBA00022723"/>
    </source>
</evidence>
<feature type="domain" description="Cytochrome c" evidence="7">
    <location>
        <begin position="46"/>
        <end position="146"/>
    </location>
</feature>
<dbReference type="RefSeq" id="WP_284389021.1">
    <property type="nucleotide sequence ID" value="NZ_BSNK01000001.1"/>
</dbReference>
<gene>
    <name evidence="8" type="ORF">GCM10007853_13910</name>
</gene>
<dbReference type="SUPFAM" id="SSF46626">
    <property type="entry name" value="Cytochrome c"/>
    <property type="match status" value="1"/>
</dbReference>
<dbReference type="Gene3D" id="1.10.760.10">
    <property type="entry name" value="Cytochrome c-like domain"/>
    <property type="match status" value="1"/>
</dbReference>
<dbReference type="PRINTS" id="PR00604">
    <property type="entry name" value="CYTCHRMECIAB"/>
</dbReference>
<organism evidence="8 9">
    <name type="scientific">Algimonas ampicilliniresistens</name>
    <dbReference type="NCBI Taxonomy" id="1298735"/>
    <lineage>
        <taxon>Bacteria</taxon>
        <taxon>Pseudomonadati</taxon>
        <taxon>Pseudomonadota</taxon>
        <taxon>Alphaproteobacteria</taxon>
        <taxon>Maricaulales</taxon>
        <taxon>Robiginitomaculaceae</taxon>
        <taxon>Algimonas</taxon>
    </lineage>
</organism>
<keyword evidence="1" id="KW-0813">Transport</keyword>
<protein>
    <recommendedName>
        <fullName evidence="7">Cytochrome c domain-containing protein</fullName>
    </recommendedName>
</protein>
<evidence type="ECO:0000256" key="2">
    <source>
        <dbReference type="ARBA" id="ARBA00022617"/>
    </source>
</evidence>
<dbReference type="PANTHER" id="PTHR11961">
    <property type="entry name" value="CYTOCHROME C"/>
    <property type="match status" value="1"/>
</dbReference>
<dbReference type="Proteomes" id="UP001161391">
    <property type="component" value="Unassembled WGS sequence"/>
</dbReference>
<keyword evidence="3 6" id="KW-0479">Metal-binding</keyword>
<comment type="caution">
    <text evidence="8">The sequence shown here is derived from an EMBL/GenBank/DDBJ whole genome shotgun (WGS) entry which is preliminary data.</text>
</comment>
<evidence type="ECO:0000256" key="1">
    <source>
        <dbReference type="ARBA" id="ARBA00022448"/>
    </source>
</evidence>
<reference evidence="8" key="1">
    <citation type="journal article" date="2014" name="Int. J. Syst. Evol. Microbiol.">
        <title>Complete genome of a new Firmicutes species belonging to the dominant human colonic microbiota ('Ruminococcus bicirculans') reveals two chromosomes and a selective capacity to utilize plant glucans.</title>
        <authorList>
            <consortium name="NISC Comparative Sequencing Program"/>
            <person name="Wegmann U."/>
            <person name="Louis P."/>
            <person name="Goesmann A."/>
            <person name="Henrissat B."/>
            <person name="Duncan S.H."/>
            <person name="Flint H.J."/>
        </authorList>
    </citation>
    <scope>NUCLEOTIDE SEQUENCE</scope>
    <source>
        <strain evidence="8">NBRC 108219</strain>
    </source>
</reference>
<reference evidence="8" key="2">
    <citation type="submission" date="2023-01" db="EMBL/GenBank/DDBJ databases">
        <title>Draft genome sequence of Algimonas ampicilliniresistens strain NBRC 108219.</title>
        <authorList>
            <person name="Sun Q."/>
            <person name="Mori K."/>
        </authorList>
    </citation>
    <scope>NUCLEOTIDE SEQUENCE</scope>
    <source>
        <strain evidence="8">NBRC 108219</strain>
    </source>
</reference>
<keyword evidence="5 6" id="KW-0408">Iron</keyword>
<keyword evidence="4" id="KW-0249">Electron transport</keyword>
<dbReference type="Pfam" id="PF00034">
    <property type="entry name" value="Cytochrom_C"/>
    <property type="match status" value="1"/>
</dbReference>
<accession>A0ABQ5V900</accession>
<dbReference type="EMBL" id="BSNK01000001">
    <property type="protein sequence ID" value="GLQ23517.1"/>
    <property type="molecule type" value="Genomic_DNA"/>
</dbReference>
<keyword evidence="2 6" id="KW-0349">Heme</keyword>
<sequence length="148" mass="15954">MSRYILVGLSALFLAACGGDSDAGAKTSTPTATPATQSTPAAKTMTSMERGAILYKRCRACHTLEEGQPHKVGPNLWGVFGRTAGTREDFNYSKAMIGSEIVWNDETLTAYIEKPNAYIPGNRMSFVGIRKVEDQAALVEYLRAETGG</sequence>
<evidence type="ECO:0000313" key="8">
    <source>
        <dbReference type="EMBL" id="GLQ23517.1"/>
    </source>
</evidence>
<dbReference type="InterPro" id="IPR009056">
    <property type="entry name" value="Cyt_c-like_dom"/>
</dbReference>
<evidence type="ECO:0000256" key="6">
    <source>
        <dbReference type="PROSITE-ProRule" id="PRU00433"/>
    </source>
</evidence>
<dbReference type="PROSITE" id="PS51007">
    <property type="entry name" value="CYTC"/>
    <property type="match status" value="1"/>
</dbReference>
<dbReference type="PROSITE" id="PS51257">
    <property type="entry name" value="PROKAR_LIPOPROTEIN"/>
    <property type="match status" value="1"/>
</dbReference>
<evidence type="ECO:0000256" key="5">
    <source>
        <dbReference type="ARBA" id="ARBA00023004"/>
    </source>
</evidence>
<name>A0ABQ5V900_9PROT</name>
<evidence type="ECO:0000256" key="4">
    <source>
        <dbReference type="ARBA" id="ARBA00022982"/>
    </source>
</evidence>
<evidence type="ECO:0000313" key="9">
    <source>
        <dbReference type="Proteomes" id="UP001161391"/>
    </source>
</evidence>
<dbReference type="InterPro" id="IPR036909">
    <property type="entry name" value="Cyt_c-like_dom_sf"/>
</dbReference>
<keyword evidence="9" id="KW-1185">Reference proteome</keyword>
<dbReference type="InterPro" id="IPR002327">
    <property type="entry name" value="Cyt_c_1A/1B"/>
</dbReference>